<evidence type="ECO:0000256" key="7">
    <source>
        <dbReference type="ARBA" id="ARBA00024603"/>
    </source>
</evidence>
<feature type="domain" description="Peptidase M3A/M3B catalytic" evidence="10">
    <location>
        <begin position="263"/>
        <end position="713"/>
    </location>
</feature>
<keyword evidence="2 9" id="KW-0645">Protease</keyword>
<keyword evidence="13" id="KW-1185">Reference proteome</keyword>
<comment type="catalytic activity">
    <reaction evidence="7">
        <text>Hydrolysis of oligopeptides, with broad specificity. Gly or Ala commonly occur as P1 or P1' residues, but more distant residues are also important, as is shown by the fact that Z-Gly-Pro-Gly-|-Gly-Pro-Ala is cleaved, but not Z-(Gly)(5).</text>
        <dbReference type="EC" id="3.4.24.70"/>
    </reaction>
</comment>
<evidence type="ECO:0000313" key="13">
    <source>
        <dbReference type="Proteomes" id="UP001286313"/>
    </source>
</evidence>
<dbReference type="InterPro" id="IPR024077">
    <property type="entry name" value="Neurolysin/TOP_dom2"/>
</dbReference>
<keyword evidence="3 9" id="KW-0479">Metal-binding</keyword>
<protein>
    <recommendedName>
        <fullName evidence="8">oligopeptidase A</fullName>
        <ecNumber evidence="8">3.4.24.70</ecNumber>
    </recommendedName>
</protein>
<accession>A0AAE1BTU4</accession>
<evidence type="ECO:0000256" key="3">
    <source>
        <dbReference type="ARBA" id="ARBA00022723"/>
    </source>
</evidence>
<evidence type="ECO:0000256" key="5">
    <source>
        <dbReference type="ARBA" id="ARBA00022833"/>
    </source>
</evidence>
<dbReference type="EC" id="3.4.24.70" evidence="8"/>
<reference evidence="12" key="1">
    <citation type="submission" date="2023-10" db="EMBL/GenBank/DDBJ databases">
        <title>Genome assemblies of two species of porcelain crab, Petrolisthes cinctipes and Petrolisthes manimaculis (Anomura: Porcellanidae).</title>
        <authorList>
            <person name="Angst P."/>
        </authorList>
    </citation>
    <scope>NUCLEOTIDE SEQUENCE</scope>
    <source>
        <strain evidence="12">PB745_01</strain>
        <tissue evidence="12">Gill</tissue>
    </source>
</reference>
<dbReference type="PANTHER" id="PTHR11804">
    <property type="entry name" value="PROTEASE M3 THIMET OLIGOPEPTIDASE-RELATED"/>
    <property type="match status" value="1"/>
</dbReference>
<dbReference type="EMBL" id="JAWQEG010005980">
    <property type="protein sequence ID" value="KAK3856112.1"/>
    <property type="molecule type" value="Genomic_DNA"/>
</dbReference>
<dbReference type="InterPro" id="IPR001567">
    <property type="entry name" value="Pept_M3A_M3B_dom"/>
</dbReference>
<dbReference type="CDD" id="cd06456">
    <property type="entry name" value="M3A_DCP"/>
    <property type="match status" value="1"/>
</dbReference>
<dbReference type="Gene3D" id="1.10.1370.40">
    <property type="match status" value="1"/>
</dbReference>
<keyword evidence="6 9" id="KW-0482">Metalloprotease</keyword>
<evidence type="ECO:0000313" key="12">
    <source>
        <dbReference type="EMBL" id="KAK3856112.1"/>
    </source>
</evidence>
<organism evidence="12 13">
    <name type="scientific">Petrolisthes cinctipes</name>
    <name type="common">Flat porcelain crab</name>
    <dbReference type="NCBI Taxonomy" id="88211"/>
    <lineage>
        <taxon>Eukaryota</taxon>
        <taxon>Metazoa</taxon>
        <taxon>Ecdysozoa</taxon>
        <taxon>Arthropoda</taxon>
        <taxon>Crustacea</taxon>
        <taxon>Multicrustacea</taxon>
        <taxon>Malacostraca</taxon>
        <taxon>Eumalacostraca</taxon>
        <taxon>Eucarida</taxon>
        <taxon>Decapoda</taxon>
        <taxon>Pleocyemata</taxon>
        <taxon>Anomura</taxon>
        <taxon>Galatheoidea</taxon>
        <taxon>Porcellanidae</taxon>
        <taxon>Petrolisthes</taxon>
    </lineage>
</organism>
<dbReference type="InterPro" id="IPR045090">
    <property type="entry name" value="Pept_M3A_M3B"/>
</dbReference>
<dbReference type="GO" id="GO:0004222">
    <property type="term" value="F:metalloendopeptidase activity"/>
    <property type="evidence" value="ECO:0007669"/>
    <property type="project" value="UniProtKB-EC"/>
</dbReference>
<comment type="cofactor">
    <cofactor evidence="9">
        <name>Zn(2+)</name>
        <dbReference type="ChEBI" id="CHEBI:29105"/>
    </cofactor>
    <text evidence="9">Binds 1 zinc ion.</text>
</comment>
<dbReference type="InterPro" id="IPR034005">
    <property type="entry name" value="M3A_DCP"/>
</dbReference>
<name>A0AAE1BTU4_PETCI</name>
<dbReference type="Pfam" id="PF01432">
    <property type="entry name" value="Peptidase_M3"/>
    <property type="match status" value="1"/>
</dbReference>
<dbReference type="Proteomes" id="UP001286313">
    <property type="component" value="Unassembled WGS sequence"/>
</dbReference>
<comment type="caution">
    <text evidence="12">The sequence shown here is derived from an EMBL/GenBank/DDBJ whole genome shotgun (WGS) entry which is preliminary data.</text>
</comment>
<dbReference type="Gene3D" id="3.40.390.10">
    <property type="entry name" value="Collagenase (Catalytic Domain)"/>
    <property type="match status" value="1"/>
</dbReference>
<dbReference type="InterPro" id="IPR024079">
    <property type="entry name" value="MetalloPept_cat_dom_sf"/>
</dbReference>
<dbReference type="Pfam" id="PF19310">
    <property type="entry name" value="TOP_N"/>
    <property type="match status" value="1"/>
</dbReference>
<sequence length="728" mass="83759">MAAGMLASSRLLRCSSYFMHFRPRTTYVVLLPENPLDTEEDNALLRTESLPQFDQLNAEKCWTGIGKLALDYESGVWALEDGIKDQREPATFDNIVGKLDQLEAPMNTAWGAIKTLYTVKNNVMNSSSYLKIHERARKARVHKFQSRPIYDACKNIYSNSDLDEAQRRVVRKFLLEARLNGIELPYEKATIFATTLRKLEHEKSVFKKKVIESTNRFSYNLQDPSVVRDFPESLLKSMAVEGADFKRGPWTVTLQPHVYNSFLEHCPLTELRRNTYRAFNMKASNHISHELSNSVHIEEIRSLRKDQAQLLGYENFGQMSMETKMAGSVENVMSMITSLLAKAKKSQEKEISSLQDFAESRGFDLQLEAWDIDYWRRKQKRQLFNFEEQQLREYFPLEHVLVSLLEMCSELFDISFEEIREGEVSTWHPDVRFFNIIDNCGEYLASFYIDPYQRPGEKLRTQQDSAWSLCLRSRSLAAHALPVSSLVFNFTPPASPEQPALLTFAEVSLLFRKFGSALQHLLTTVPYGEASGVTNIEWDAVELCSYFMQNWLYEPATLQRVSQHYESGLPLSGSSIQELIASHKHLAGYDLCSELYLAHLDIELNTRNEFWLDIIRELWPSYRPFVLDKYDVHPCSNTSIMADVWAAAYYSNLWSRMLAADVFQAFKESNESVSEVGVRFRSTFLSLGGGCHPSEVFRAFRGRDPSPEALHQLCGLSQRKHHSHTEKS</sequence>
<dbReference type="GO" id="GO:0046872">
    <property type="term" value="F:metal ion binding"/>
    <property type="evidence" value="ECO:0007669"/>
    <property type="project" value="UniProtKB-UniRule"/>
</dbReference>
<dbReference type="AlphaFoldDB" id="A0AAE1BTU4"/>
<evidence type="ECO:0000256" key="9">
    <source>
        <dbReference type="RuleBase" id="RU003435"/>
    </source>
</evidence>
<dbReference type="InterPro" id="IPR045666">
    <property type="entry name" value="OpdA_N"/>
</dbReference>
<dbReference type="GO" id="GO:0006508">
    <property type="term" value="P:proteolysis"/>
    <property type="evidence" value="ECO:0007669"/>
    <property type="project" value="UniProtKB-KW"/>
</dbReference>
<evidence type="ECO:0000259" key="11">
    <source>
        <dbReference type="Pfam" id="PF19310"/>
    </source>
</evidence>
<proteinExistence type="inferred from homology"/>
<evidence type="ECO:0000256" key="4">
    <source>
        <dbReference type="ARBA" id="ARBA00022801"/>
    </source>
</evidence>
<evidence type="ECO:0000256" key="1">
    <source>
        <dbReference type="ARBA" id="ARBA00006040"/>
    </source>
</evidence>
<keyword evidence="4 9" id="KW-0378">Hydrolase</keyword>
<evidence type="ECO:0000256" key="8">
    <source>
        <dbReference type="ARBA" id="ARBA00026100"/>
    </source>
</evidence>
<dbReference type="SUPFAM" id="SSF55486">
    <property type="entry name" value="Metalloproteases ('zincins'), catalytic domain"/>
    <property type="match status" value="1"/>
</dbReference>
<evidence type="ECO:0000259" key="10">
    <source>
        <dbReference type="Pfam" id="PF01432"/>
    </source>
</evidence>
<gene>
    <name evidence="12" type="ORF">Pcinc_037535</name>
</gene>
<keyword evidence="5 9" id="KW-0862">Zinc</keyword>
<feature type="domain" description="Oligopeptidase A N-terminal" evidence="11">
    <location>
        <begin position="71"/>
        <end position="187"/>
    </location>
</feature>
<dbReference type="Gene3D" id="1.10.1370.10">
    <property type="entry name" value="Neurolysin, domain 3"/>
    <property type="match status" value="1"/>
</dbReference>
<evidence type="ECO:0000256" key="6">
    <source>
        <dbReference type="ARBA" id="ARBA00023049"/>
    </source>
</evidence>
<dbReference type="PANTHER" id="PTHR11804:SF83">
    <property type="entry name" value="LD37516P"/>
    <property type="match status" value="1"/>
</dbReference>
<comment type="similarity">
    <text evidence="1 9">Belongs to the peptidase M3 family.</text>
</comment>
<evidence type="ECO:0000256" key="2">
    <source>
        <dbReference type="ARBA" id="ARBA00022670"/>
    </source>
</evidence>